<feature type="domain" description="Response regulatory" evidence="11">
    <location>
        <begin position="3"/>
        <end position="116"/>
    </location>
</feature>
<evidence type="ECO:0000256" key="4">
    <source>
        <dbReference type="ARBA" id="ARBA00023015"/>
    </source>
</evidence>
<feature type="modified residue" description="4-aspartylphosphate" evidence="9">
    <location>
        <position position="52"/>
    </location>
</feature>
<dbReference type="Proteomes" id="UP000287239">
    <property type="component" value="Unassembled WGS sequence"/>
</dbReference>
<keyword evidence="6" id="KW-0010">Activator</keyword>
<evidence type="ECO:0000256" key="2">
    <source>
        <dbReference type="ARBA" id="ARBA00022553"/>
    </source>
</evidence>
<dbReference type="Gene3D" id="1.10.10.10">
    <property type="entry name" value="Winged helix-like DNA-binding domain superfamily/Winged helix DNA-binding domain"/>
    <property type="match status" value="1"/>
</dbReference>
<dbReference type="PROSITE" id="PS51755">
    <property type="entry name" value="OMPR_PHOB"/>
    <property type="match status" value="1"/>
</dbReference>
<evidence type="ECO:0000313" key="14">
    <source>
        <dbReference type="Proteomes" id="UP000287239"/>
    </source>
</evidence>
<dbReference type="GO" id="GO:0006355">
    <property type="term" value="P:regulation of DNA-templated transcription"/>
    <property type="evidence" value="ECO:0007669"/>
    <property type="project" value="InterPro"/>
</dbReference>
<dbReference type="GO" id="GO:0032993">
    <property type="term" value="C:protein-DNA complex"/>
    <property type="evidence" value="ECO:0007669"/>
    <property type="project" value="TreeGrafter"/>
</dbReference>
<dbReference type="PANTHER" id="PTHR48111:SF2">
    <property type="entry name" value="RESPONSE REGULATOR SAER"/>
    <property type="match status" value="1"/>
</dbReference>
<evidence type="ECO:0000256" key="8">
    <source>
        <dbReference type="ARBA" id="ARBA00023316"/>
    </source>
</evidence>
<evidence type="ECO:0000313" key="13">
    <source>
        <dbReference type="EMBL" id="RST97521.1"/>
    </source>
</evidence>
<dbReference type="InterPro" id="IPR011006">
    <property type="entry name" value="CheY-like_superfamily"/>
</dbReference>
<keyword evidence="14" id="KW-1185">Reference proteome</keyword>
<dbReference type="GO" id="GO:0005829">
    <property type="term" value="C:cytosol"/>
    <property type="evidence" value="ECO:0007669"/>
    <property type="project" value="TreeGrafter"/>
</dbReference>
<dbReference type="FunFam" id="3.40.50.2300:FF:000001">
    <property type="entry name" value="DNA-binding response regulator PhoB"/>
    <property type="match status" value="1"/>
</dbReference>
<dbReference type="OrthoDB" id="9790442at2"/>
<dbReference type="Pfam" id="PF00486">
    <property type="entry name" value="Trans_reg_C"/>
    <property type="match status" value="1"/>
</dbReference>
<dbReference type="CDD" id="cd00383">
    <property type="entry name" value="trans_reg_C"/>
    <property type="match status" value="1"/>
</dbReference>
<dbReference type="EMBL" id="NGJU01000002">
    <property type="protein sequence ID" value="RST97521.1"/>
    <property type="molecule type" value="Genomic_DNA"/>
</dbReference>
<dbReference type="GO" id="GO:0000976">
    <property type="term" value="F:transcription cis-regulatory region binding"/>
    <property type="evidence" value="ECO:0007669"/>
    <property type="project" value="TreeGrafter"/>
</dbReference>
<dbReference type="PROSITE" id="PS50110">
    <property type="entry name" value="RESPONSE_REGULATORY"/>
    <property type="match status" value="1"/>
</dbReference>
<keyword evidence="3" id="KW-0902">Two-component regulatory system</keyword>
<feature type="domain" description="OmpR/PhoB-type" evidence="12">
    <location>
        <begin position="132"/>
        <end position="232"/>
    </location>
</feature>
<evidence type="ECO:0000256" key="10">
    <source>
        <dbReference type="PROSITE-ProRule" id="PRU01091"/>
    </source>
</evidence>
<dbReference type="InterPro" id="IPR001789">
    <property type="entry name" value="Sig_transdc_resp-reg_receiver"/>
</dbReference>
<dbReference type="Gene3D" id="3.40.50.2300">
    <property type="match status" value="1"/>
</dbReference>
<dbReference type="CDD" id="cd17574">
    <property type="entry name" value="REC_OmpR"/>
    <property type="match status" value="1"/>
</dbReference>
<accession>A0A429ZUY8</accession>
<evidence type="ECO:0000256" key="3">
    <source>
        <dbReference type="ARBA" id="ARBA00023012"/>
    </source>
</evidence>
<dbReference type="PANTHER" id="PTHR48111">
    <property type="entry name" value="REGULATOR OF RPOS"/>
    <property type="match status" value="1"/>
</dbReference>
<dbReference type="InterPro" id="IPR036388">
    <property type="entry name" value="WH-like_DNA-bd_sf"/>
</dbReference>
<protein>
    <submittedName>
        <fullName evidence="13">DNA-binding response regulator</fullName>
    </submittedName>
</protein>
<evidence type="ECO:0000256" key="9">
    <source>
        <dbReference type="PROSITE-ProRule" id="PRU00169"/>
    </source>
</evidence>
<evidence type="ECO:0000256" key="5">
    <source>
        <dbReference type="ARBA" id="ARBA00023125"/>
    </source>
</evidence>
<evidence type="ECO:0000259" key="11">
    <source>
        <dbReference type="PROSITE" id="PS50110"/>
    </source>
</evidence>
<dbReference type="SMART" id="SM00448">
    <property type="entry name" value="REC"/>
    <property type="match status" value="1"/>
</dbReference>
<keyword evidence="5 10" id="KW-0238">DNA-binding</keyword>
<proteinExistence type="predicted"/>
<gene>
    <name evidence="13" type="ORF">CBF35_02310</name>
</gene>
<dbReference type="FunFam" id="1.10.10.10:FF:000018">
    <property type="entry name" value="DNA-binding response regulator ResD"/>
    <property type="match status" value="1"/>
</dbReference>
<reference evidence="13 14" key="1">
    <citation type="submission" date="2017-05" db="EMBL/GenBank/DDBJ databases">
        <title>Vagococcus spp. assemblies.</title>
        <authorList>
            <person name="Gulvik C.A."/>
        </authorList>
    </citation>
    <scope>NUCLEOTIDE SEQUENCE [LARGE SCALE GENOMIC DNA]</scope>
    <source>
        <strain evidence="13 14">NCFB 2777</strain>
    </source>
</reference>
<dbReference type="SUPFAM" id="SSF52172">
    <property type="entry name" value="CheY-like"/>
    <property type="match status" value="1"/>
</dbReference>
<dbReference type="GeneID" id="98567189"/>
<dbReference type="Gene3D" id="6.10.250.690">
    <property type="match status" value="1"/>
</dbReference>
<keyword evidence="4" id="KW-0805">Transcription regulation</keyword>
<dbReference type="Pfam" id="PF00072">
    <property type="entry name" value="Response_reg"/>
    <property type="match status" value="1"/>
</dbReference>
<keyword evidence="8" id="KW-0961">Cell wall biogenesis/degradation</keyword>
<dbReference type="GO" id="GO:0071555">
    <property type="term" value="P:cell wall organization"/>
    <property type="evidence" value="ECO:0007669"/>
    <property type="project" value="UniProtKB-KW"/>
</dbReference>
<dbReference type="InterPro" id="IPR039420">
    <property type="entry name" value="WalR-like"/>
</dbReference>
<keyword evidence="2 9" id="KW-0597">Phosphoprotein</keyword>
<dbReference type="AlphaFoldDB" id="A0A429ZUY8"/>
<keyword evidence="1" id="KW-0678">Repressor</keyword>
<dbReference type="SUPFAM" id="SSF46894">
    <property type="entry name" value="C-terminal effector domain of the bipartite response regulators"/>
    <property type="match status" value="1"/>
</dbReference>
<dbReference type="GO" id="GO:0000156">
    <property type="term" value="F:phosphorelay response regulator activity"/>
    <property type="evidence" value="ECO:0007669"/>
    <property type="project" value="TreeGrafter"/>
</dbReference>
<name>A0A429ZUY8_9ENTE</name>
<feature type="DNA-binding region" description="OmpR/PhoB-type" evidence="10">
    <location>
        <begin position="132"/>
        <end position="232"/>
    </location>
</feature>
<dbReference type="InterPro" id="IPR001867">
    <property type="entry name" value="OmpR/PhoB-type_DNA-bd"/>
</dbReference>
<dbReference type="InterPro" id="IPR016032">
    <property type="entry name" value="Sig_transdc_resp-reg_C-effctor"/>
</dbReference>
<dbReference type="SMART" id="SM00862">
    <property type="entry name" value="Trans_reg_C"/>
    <property type="match status" value="1"/>
</dbReference>
<comment type="caution">
    <text evidence="13">The sequence shown here is derived from an EMBL/GenBank/DDBJ whole genome shotgun (WGS) entry which is preliminary data.</text>
</comment>
<keyword evidence="7" id="KW-0804">Transcription</keyword>
<dbReference type="RefSeq" id="WP_126778269.1">
    <property type="nucleotide sequence ID" value="NZ_NGJU01000002.1"/>
</dbReference>
<evidence type="ECO:0000256" key="7">
    <source>
        <dbReference type="ARBA" id="ARBA00023163"/>
    </source>
</evidence>
<evidence type="ECO:0000259" key="12">
    <source>
        <dbReference type="PROSITE" id="PS51755"/>
    </source>
</evidence>
<organism evidence="13 14">
    <name type="scientific">Vagococcus salmoninarum</name>
    <dbReference type="NCBI Taxonomy" id="2739"/>
    <lineage>
        <taxon>Bacteria</taxon>
        <taxon>Bacillati</taxon>
        <taxon>Bacillota</taxon>
        <taxon>Bacilli</taxon>
        <taxon>Lactobacillales</taxon>
        <taxon>Enterococcaceae</taxon>
        <taxon>Vagococcus</taxon>
    </lineage>
</organism>
<evidence type="ECO:0000256" key="1">
    <source>
        <dbReference type="ARBA" id="ARBA00022491"/>
    </source>
</evidence>
<evidence type="ECO:0000256" key="6">
    <source>
        <dbReference type="ARBA" id="ARBA00023159"/>
    </source>
</evidence>
<sequence>MVNILIIEDDREIADLVEVYLKTEGFQVHKFYQGLPGLACLAQQKMDLAILDIMLPDISGLEIATKIRQDYHFPIIMLTAKDQAIDKVQGLTLGADDYVTKPFQPLELIARVKAQLRRVTTYNEDSQEPASEDILEYHGLVLNQRSYDCHLNEVKVELTLTEHKILWLLLANQGKVMSAEEIFLTVWGEKYYESSNNTVMVHIRHLRSKLAAISQKQEYIKTVWGVGYKIEN</sequence>